<gene>
    <name evidence="2" type="ORF">WJ0W_006203</name>
</gene>
<sequence length="412" mass="47778">MSKSPYDIRAIFDEMTINLVNSMRRNLSRHKTEEQKVGFQFEQWQRAKLRNLRQYRKTNKRIVESTGRGAEQLVDDVLASSFAEGESRFERLWGRVVNFFLKPFGKQRIVSTGEIDFPEDFRPPLPSPEPRPNVELPKAPPESDFFGVNEKKLGALQETVKNDLKKAQHGVLRRMDDVYRQVIYKAEVHMTAGAKTLDQAIDAATKEFLERGIDCITYSNGRRATIPAYAEMALRTASQRATFLGEGKKRDEWGIYTVIMSAHDNCSPWCMPYQGTVMIDDVYTSLSKDRAAELSRDTGYLLLSYAMEQGAFHPNCRHTLATFFQGITQLPPPVDEETAKRNYEAEQRQRYIERQIRRYKRLEAGSLDDANQEKYAAKVEEWTERLKQHLADHPELRRMRRRERVELRTGGI</sequence>
<evidence type="ECO:0000313" key="3">
    <source>
        <dbReference type="Proteomes" id="UP001154322"/>
    </source>
</evidence>
<dbReference type="RefSeq" id="WP_213429988.1">
    <property type="nucleotide sequence ID" value="NZ_AP031286.1"/>
</dbReference>
<reference evidence="2" key="1">
    <citation type="submission" date="2022-06" db="EMBL/GenBank/DDBJ databases">
        <authorList>
            <person name="Dietemann V."/>
            <person name="Ory F."/>
            <person name="Dainat B."/>
            <person name="Oberhansli S."/>
        </authorList>
    </citation>
    <scope>NUCLEOTIDE SEQUENCE</scope>
    <source>
        <strain evidence="2">Ena-SAMPLE-TAB-26-04-2022-14:26:32:270-5432</strain>
    </source>
</reference>
<name>A0ABM9GB48_9BACL</name>
<organism evidence="2 3">
    <name type="scientific">Paenibacillus melissococcoides</name>
    <dbReference type="NCBI Taxonomy" id="2912268"/>
    <lineage>
        <taxon>Bacteria</taxon>
        <taxon>Bacillati</taxon>
        <taxon>Bacillota</taxon>
        <taxon>Bacilli</taxon>
        <taxon>Bacillales</taxon>
        <taxon>Paenibacillaceae</taxon>
        <taxon>Paenibacillus</taxon>
    </lineage>
</organism>
<accession>A0ABM9GB48</accession>
<evidence type="ECO:0000313" key="2">
    <source>
        <dbReference type="EMBL" id="CAH8249016.1"/>
    </source>
</evidence>
<keyword evidence="3" id="KW-1185">Reference proteome</keyword>
<comment type="caution">
    <text evidence="2">The sequence shown here is derived from an EMBL/GenBank/DDBJ whole genome shotgun (WGS) entry which is preliminary data.</text>
</comment>
<proteinExistence type="predicted"/>
<protein>
    <submittedName>
        <fullName evidence="2">Phage minor capsid protein</fullName>
    </submittedName>
</protein>
<dbReference type="InterPro" id="IPR009319">
    <property type="entry name" value="Phage_A118_VSP1"/>
</dbReference>
<evidence type="ECO:0000256" key="1">
    <source>
        <dbReference type="SAM" id="MobiDB-lite"/>
    </source>
</evidence>
<feature type="region of interest" description="Disordered" evidence="1">
    <location>
        <begin position="117"/>
        <end position="141"/>
    </location>
</feature>
<dbReference type="Pfam" id="PF06152">
    <property type="entry name" value="Phage_min_cap2"/>
    <property type="match status" value="1"/>
</dbReference>
<dbReference type="EMBL" id="CALYLO010000014">
    <property type="protein sequence ID" value="CAH8249016.1"/>
    <property type="molecule type" value="Genomic_DNA"/>
</dbReference>
<dbReference type="Proteomes" id="UP001154322">
    <property type="component" value="Unassembled WGS sequence"/>
</dbReference>